<evidence type="ECO:0000313" key="2">
    <source>
        <dbReference type="Proteomes" id="UP000489600"/>
    </source>
</evidence>
<dbReference type="EMBL" id="CABITT030000001">
    <property type="protein sequence ID" value="VVA90964.1"/>
    <property type="molecule type" value="Genomic_DNA"/>
</dbReference>
<gene>
    <name evidence="1" type="ORF">ANE_LOCUS1409</name>
</gene>
<proteinExistence type="predicted"/>
<reference evidence="1" key="1">
    <citation type="submission" date="2019-07" db="EMBL/GenBank/DDBJ databases">
        <authorList>
            <person name="Dittberner H."/>
        </authorList>
    </citation>
    <scope>NUCLEOTIDE SEQUENCE [LARGE SCALE GENOMIC DNA]</scope>
</reference>
<accession>A0A565AQZ7</accession>
<dbReference type="Proteomes" id="UP000489600">
    <property type="component" value="Unassembled WGS sequence"/>
</dbReference>
<dbReference type="AlphaFoldDB" id="A0A565AQZ7"/>
<keyword evidence="2" id="KW-1185">Reference proteome</keyword>
<evidence type="ECO:0000313" key="1">
    <source>
        <dbReference type="EMBL" id="VVA90964.1"/>
    </source>
</evidence>
<comment type="caution">
    <text evidence="1">The sequence shown here is derived from an EMBL/GenBank/DDBJ whole genome shotgun (WGS) entry which is preliminary data.</text>
</comment>
<sequence length="84" mass="9002">MDRRANEVAYWSSTIANLPLGLCVGSLINVTDAEIHVYDNKRFTIIANGLYVPGGSQSLYASKFQNVGAAASPGTHSKGISFIR</sequence>
<organism evidence="1 2">
    <name type="scientific">Arabis nemorensis</name>
    <dbReference type="NCBI Taxonomy" id="586526"/>
    <lineage>
        <taxon>Eukaryota</taxon>
        <taxon>Viridiplantae</taxon>
        <taxon>Streptophyta</taxon>
        <taxon>Embryophyta</taxon>
        <taxon>Tracheophyta</taxon>
        <taxon>Spermatophyta</taxon>
        <taxon>Magnoliopsida</taxon>
        <taxon>eudicotyledons</taxon>
        <taxon>Gunneridae</taxon>
        <taxon>Pentapetalae</taxon>
        <taxon>rosids</taxon>
        <taxon>malvids</taxon>
        <taxon>Brassicales</taxon>
        <taxon>Brassicaceae</taxon>
        <taxon>Arabideae</taxon>
        <taxon>Arabis</taxon>
    </lineage>
</organism>
<name>A0A565AQZ7_9BRAS</name>
<protein>
    <submittedName>
        <fullName evidence="1">Uncharacterized protein</fullName>
    </submittedName>
</protein>